<dbReference type="SUPFAM" id="SSF56281">
    <property type="entry name" value="Metallo-hydrolase/oxidoreductase"/>
    <property type="match status" value="1"/>
</dbReference>
<dbReference type="OrthoDB" id="9802991at2"/>
<comment type="caution">
    <text evidence="3">The sequence shown here is derived from an EMBL/GenBank/DDBJ whole genome shotgun (WGS) entry which is preliminary data.</text>
</comment>
<protein>
    <submittedName>
        <fullName evidence="3">MBL fold metallo-hydrolase</fullName>
    </submittedName>
</protein>
<dbReference type="GO" id="GO:0016787">
    <property type="term" value="F:hydrolase activity"/>
    <property type="evidence" value="ECO:0007669"/>
    <property type="project" value="UniProtKB-KW"/>
</dbReference>
<keyword evidence="4" id="KW-1185">Reference proteome</keyword>
<feature type="domain" description="Metallo-beta-lactamase" evidence="2">
    <location>
        <begin position="11"/>
        <end position="183"/>
    </location>
</feature>
<dbReference type="RefSeq" id="WP_064218843.1">
    <property type="nucleotide sequence ID" value="NZ_LVXZ01000074.1"/>
</dbReference>
<sequence length="246" mass="26221">MFFKQHSNADGTLSYFYGCGSKGSAVAVDVVAGDEQWFLDAAQKAAVRIDFVIDTHVHADHLSGGKKLAELADGLYCLHESDVGKVHFPIRGLKDGEVLASGNVVTKVLHTPGHTADSICLLVSDLRRSADPWFVLTGDTLFVGGVGRPDLGGAPEDMAGRIFDSIHNKLLTLPDDLEIFPGHAAGSVCGAGLSGKPSSTIGFEKRWDPYLSMTDRDTFIRELTANISERPAEMARIVAANLGAAL</sequence>
<dbReference type="InterPro" id="IPR051682">
    <property type="entry name" value="Mito_Persulfide_Diox"/>
</dbReference>
<dbReference type="CDD" id="cd07724">
    <property type="entry name" value="POD-like_MBL-fold"/>
    <property type="match status" value="1"/>
</dbReference>
<proteinExistence type="predicted"/>
<accession>A0A179BIT3</accession>
<dbReference type="Gene3D" id="3.60.15.10">
    <property type="entry name" value="Ribonuclease Z/Hydroxyacylglutathione hydrolase-like"/>
    <property type="match status" value="1"/>
</dbReference>
<dbReference type="InterPro" id="IPR036866">
    <property type="entry name" value="RibonucZ/Hydroxyglut_hydro"/>
</dbReference>
<dbReference type="GO" id="GO:0046872">
    <property type="term" value="F:metal ion binding"/>
    <property type="evidence" value="ECO:0007669"/>
    <property type="project" value="UniProtKB-KW"/>
</dbReference>
<keyword evidence="3" id="KW-0378">Hydrolase</keyword>
<dbReference type="EMBL" id="LVXZ01000074">
    <property type="protein sequence ID" value="OAP91612.1"/>
    <property type="molecule type" value="Genomic_DNA"/>
</dbReference>
<evidence type="ECO:0000313" key="4">
    <source>
        <dbReference type="Proteomes" id="UP000078302"/>
    </source>
</evidence>
<name>A0A179BIT3_ACIFR</name>
<gene>
    <name evidence="3" type="ORF">A4H96_06555</name>
</gene>
<keyword evidence="1" id="KW-0479">Metal-binding</keyword>
<dbReference type="PANTHER" id="PTHR43084">
    <property type="entry name" value="PERSULFIDE DIOXYGENASE ETHE1"/>
    <property type="match status" value="1"/>
</dbReference>
<dbReference type="InterPro" id="IPR001279">
    <property type="entry name" value="Metallo-B-lactamas"/>
</dbReference>
<dbReference type="InterPro" id="IPR044528">
    <property type="entry name" value="POD-like_MBL-fold"/>
</dbReference>
<dbReference type="AlphaFoldDB" id="A0A179BIT3"/>
<dbReference type="GO" id="GO:0006749">
    <property type="term" value="P:glutathione metabolic process"/>
    <property type="evidence" value="ECO:0007669"/>
    <property type="project" value="InterPro"/>
</dbReference>
<reference evidence="3 4" key="1">
    <citation type="submission" date="2016-04" db="EMBL/GenBank/DDBJ databases">
        <title>Acidithiobacillus ferrooxidans genome sequencing and assembly.</title>
        <authorList>
            <person name="Zhou Z."/>
        </authorList>
    </citation>
    <scope>NUCLEOTIDE SEQUENCE [LARGE SCALE GENOMIC DNA]</scope>
    <source>
        <strain evidence="3 4">BY0502</strain>
    </source>
</reference>
<dbReference type="PANTHER" id="PTHR43084:SF1">
    <property type="entry name" value="PERSULFIDE DIOXYGENASE ETHE1, MITOCHONDRIAL"/>
    <property type="match status" value="1"/>
</dbReference>
<dbReference type="GO" id="GO:0070813">
    <property type="term" value="P:hydrogen sulfide metabolic process"/>
    <property type="evidence" value="ECO:0007669"/>
    <property type="project" value="TreeGrafter"/>
</dbReference>
<organism evidence="3 4">
    <name type="scientific">Acidithiobacillus ferrooxidans</name>
    <name type="common">Thiobacillus ferrooxidans</name>
    <dbReference type="NCBI Taxonomy" id="920"/>
    <lineage>
        <taxon>Bacteria</taxon>
        <taxon>Pseudomonadati</taxon>
        <taxon>Pseudomonadota</taxon>
        <taxon>Acidithiobacillia</taxon>
        <taxon>Acidithiobacillales</taxon>
        <taxon>Acidithiobacillaceae</taxon>
        <taxon>Acidithiobacillus</taxon>
    </lineage>
</organism>
<evidence type="ECO:0000256" key="1">
    <source>
        <dbReference type="ARBA" id="ARBA00022723"/>
    </source>
</evidence>
<dbReference type="GO" id="GO:0050313">
    <property type="term" value="F:sulfur dioxygenase activity"/>
    <property type="evidence" value="ECO:0007669"/>
    <property type="project" value="InterPro"/>
</dbReference>
<evidence type="ECO:0000259" key="2">
    <source>
        <dbReference type="SMART" id="SM00849"/>
    </source>
</evidence>
<dbReference type="Pfam" id="PF00753">
    <property type="entry name" value="Lactamase_B"/>
    <property type="match status" value="1"/>
</dbReference>
<dbReference type="Proteomes" id="UP000078302">
    <property type="component" value="Unassembled WGS sequence"/>
</dbReference>
<evidence type="ECO:0000313" key="3">
    <source>
        <dbReference type="EMBL" id="OAP91612.1"/>
    </source>
</evidence>
<dbReference type="SMART" id="SM00849">
    <property type="entry name" value="Lactamase_B"/>
    <property type="match status" value="1"/>
</dbReference>